<dbReference type="EMBL" id="JACHOT010000009">
    <property type="protein sequence ID" value="MBB4652945.1"/>
    <property type="molecule type" value="Genomic_DNA"/>
</dbReference>
<feature type="transmembrane region" description="Helical" evidence="1">
    <location>
        <begin position="37"/>
        <end position="58"/>
    </location>
</feature>
<evidence type="ECO:0000313" key="3">
    <source>
        <dbReference type="Proteomes" id="UP000539538"/>
    </source>
</evidence>
<name>A0ABR6L881_9HYPH</name>
<keyword evidence="1" id="KW-1133">Transmembrane helix</keyword>
<feature type="transmembrane region" description="Helical" evidence="1">
    <location>
        <begin position="12"/>
        <end position="31"/>
    </location>
</feature>
<gene>
    <name evidence="2" type="ORF">GGQ99_004729</name>
</gene>
<protein>
    <recommendedName>
        <fullName evidence="4">5-bromo-4-chloroindolyl phosphate hydrolysis protein</fullName>
    </recommendedName>
</protein>
<comment type="caution">
    <text evidence="2">The sequence shown here is derived from an EMBL/GenBank/DDBJ whole genome shotgun (WGS) entry which is preliminary data.</text>
</comment>
<evidence type="ECO:0000256" key="1">
    <source>
        <dbReference type="SAM" id="Phobius"/>
    </source>
</evidence>
<keyword evidence="3" id="KW-1185">Reference proteome</keyword>
<organism evidence="2 3">
    <name type="scientific">Aminobacter niigataensis</name>
    <dbReference type="NCBI Taxonomy" id="83265"/>
    <lineage>
        <taxon>Bacteria</taxon>
        <taxon>Pseudomonadati</taxon>
        <taxon>Pseudomonadota</taxon>
        <taxon>Alphaproteobacteria</taxon>
        <taxon>Hyphomicrobiales</taxon>
        <taxon>Phyllobacteriaceae</taxon>
        <taxon>Aminobacter</taxon>
    </lineage>
</organism>
<evidence type="ECO:0000313" key="2">
    <source>
        <dbReference type="EMBL" id="MBB4652945.1"/>
    </source>
</evidence>
<accession>A0ABR6L881</accession>
<sequence>MGDKISRGWEFWLGAALVTAAISVIAAAFFVAELREIVSKLGAATAAIAVVGAALIAYSGAMAKVRYDYKGDLGKKSAARNNLTAKFKFLTSRIILESREIKTSLVAAKGTYAPARAVTPADFQLSEPSEMKELWDQLEQLPKDAVSSIGIVRLRYAQYQRLHAGYMDMIKIASIHPGSLRSRETEMINTIDAIIGAAQNARASFENQDKPK</sequence>
<keyword evidence="1" id="KW-0472">Membrane</keyword>
<dbReference type="Proteomes" id="UP000539538">
    <property type="component" value="Unassembled WGS sequence"/>
</dbReference>
<keyword evidence="1" id="KW-0812">Transmembrane</keyword>
<proteinExistence type="predicted"/>
<reference evidence="2 3" key="1">
    <citation type="submission" date="2020-08" db="EMBL/GenBank/DDBJ databases">
        <title>Genomic Encyclopedia of Type Strains, Phase IV (KMG-IV): sequencing the most valuable type-strain genomes for metagenomic binning, comparative biology and taxonomic classification.</title>
        <authorList>
            <person name="Goeker M."/>
        </authorList>
    </citation>
    <scope>NUCLEOTIDE SEQUENCE [LARGE SCALE GENOMIC DNA]</scope>
    <source>
        <strain evidence="2 3">DSM 7050</strain>
    </source>
</reference>
<dbReference type="RefSeq" id="WP_183264348.1">
    <property type="nucleotide sequence ID" value="NZ_BAAAVZ010000026.1"/>
</dbReference>
<evidence type="ECO:0008006" key="4">
    <source>
        <dbReference type="Google" id="ProtNLM"/>
    </source>
</evidence>